<feature type="domain" description="ATPase dynein-related AAA" evidence="4">
    <location>
        <begin position="523"/>
        <end position="644"/>
    </location>
</feature>
<dbReference type="InterPro" id="IPR011704">
    <property type="entry name" value="ATPase_dyneun-rel_AAA"/>
</dbReference>
<dbReference type="PANTHER" id="PTHR48103:SF2">
    <property type="entry name" value="MIDASIN"/>
    <property type="match status" value="1"/>
</dbReference>
<gene>
    <name evidence="6" type="ORF">IE077_001143</name>
</gene>
<evidence type="ECO:0000313" key="7">
    <source>
        <dbReference type="Proteomes" id="UP000823046"/>
    </source>
</evidence>
<name>A0ABQ7J6N8_9APIC</name>
<feature type="non-terminal residue" evidence="6">
    <location>
        <position position="821"/>
    </location>
</feature>
<dbReference type="Pfam" id="PF07728">
    <property type="entry name" value="AAA_5"/>
    <property type="match status" value="1"/>
</dbReference>
<dbReference type="Pfam" id="PF17867">
    <property type="entry name" value="AAA_lid_7"/>
    <property type="match status" value="1"/>
</dbReference>
<keyword evidence="2" id="KW-0067">ATP-binding</keyword>
<dbReference type="InterPro" id="IPR040848">
    <property type="entry name" value="AAA_lid_7"/>
</dbReference>
<feature type="region of interest" description="Disordered" evidence="3">
    <location>
        <begin position="103"/>
        <end position="166"/>
    </location>
</feature>
<evidence type="ECO:0000256" key="2">
    <source>
        <dbReference type="ARBA" id="ARBA00022840"/>
    </source>
</evidence>
<protein>
    <recommendedName>
        <fullName evidence="8">AAA+ ATPase domain-containing protein</fullName>
    </recommendedName>
</protein>
<dbReference type="EMBL" id="JADAQX010000798">
    <property type="protein sequence ID" value="KAF8819355.1"/>
    <property type="molecule type" value="Genomic_DNA"/>
</dbReference>
<evidence type="ECO:0008006" key="8">
    <source>
        <dbReference type="Google" id="ProtNLM"/>
    </source>
</evidence>
<proteinExistence type="predicted"/>
<comment type="caution">
    <text evidence="6">The sequence shown here is derived from an EMBL/GenBank/DDBJ whole genome shotgun (WGS) entry which is preliminary data.</text>
</comment>
<feature type="compositionally biased region" description="Pro residues" evidence="3">
    <location>
        <begin position="119"/>
        <end position="162"/>
    </location>
</feature>
<dbReference type="SUPFAM" id="SSF52540">
    <property type="entry name" value="P-loop containing nucleoside triphosphate hydrolases"/>
    <property type="match status" value="1"/>
</dbReference>
<dbReference type="PANTHER" id="PTHR48103">
    <property type="entry name" value="MIDASIN-RELATED"/>
    <property type="match status" value="1"/>
</dbReference>
<organism evidence="6 7">
    <name type="scientific">Cardiosporidium cionae</name>
    <dbReference type="NCBI Taxonomy" id="476202"/>
    <lineage>
        <taxon>Eukaryota</taxon>
        <taxon>Sar</taxon>
        <taxon>Alveolata</taxon>
        <taxon>Apicomplexa</taxon>
        <taxon>Aconoidasida</taxon>
        <taxon>Nephromycida</taxon>
        <taxon>Cardiosporidium</taxon>
    </lineage>
</organism>
<evidence type="ECO:0000313" key="6">
    <source>
        <dbReference type="EMBL" id="KAF8819355.1"/>
    </source>
</evidence>
<keyword evidence="7" id="KW-1185">Reference proteome</keyword>
<dbReference type="Proteomes" id="UP000823046">
    <property type="component" value="Unassembled WGS sequence"/>
</dbReference>
<accession>A0ABQ7J6N8</accession>
<evidence type="ECO:0000256" key="3">
    <source>
        <dbReference type="SAM" id="MobiDB-lite"/>
    </source>
</evidence>
<sequence length="821" mass="90372">QLTLMTDQLTEEGGHSTTWILLLETLYHAVEKKRKRLSPEYEKIPFRQLFGTAFDAILATTGPSCSSSTHCHSLADLAHSLAHHLHQLLCACTPASGDSCPVGDISPSPSSSPLLPSSSAPPPYPPLPPSSSPLPPSSSPHPPSSSPHPPSSSPHPPPPLPPHTVSSLPTECVTSLISWKYTVTNAEKISSLMVGLLMFPDFSEIPLQHTPKLAFAVLSALLRGDSCTYTPLTPIGGAAISPAVSSSPYREILLLVILASRLLREPLLGDATREFFESLFPLYIQERQASSISSESASLYVQGKPSSVWQILSPILQYYTLASARISLEQNVSQWFLRHLLFVSLRLLERFPSQKPSSLVFFHILQTCDEISLKSLATECLFTLYPQSGISSSCWMNSFYTTWKIENSFQTSSSQISITLGGNPSFLFLNLPTSPLSDAFLSFYWPHLCQKAFSSHFSKNLENYASSSPAVTISSPSSPSGGSSLPSPRLTSPPSSPSFISLGVSEGLLEHLLIAVLHIPKPILLFGPAGGGKTFLLSELLHRVGHSLPILSLYLDEQTDIKTLLGTWMCGDHVGAFEWQEGILIQAMKRGQWIVLEDLQSVSHEILIKMKEITENRSILIGERNELVIAHPHFRLFATFTTQGDALYALGHEVISPPSPLLPSSPPLLPSQSTAVFTSSRQPLQEIPEGCLRLVKGWTPLCVPHLQKNDVHTLLERSFPLVAPFVEPLLHSLCQTYIHHRYLFQQSKRIPTLRDLLIFCRLLVDWPTPLFSTVSSLLTESNRMTLVKIAWMVFFAHLPQNIGRLECLQTYGSCWNLSAAQ</sequence>
<feature type="non-terminal residue" evidence="6">
    <location>
        <position position="1"/>
    </location>
</feature>
<keyword evidence="1" id="KW-0547">Nucleotide-binding</keyword>
<evidence type="ECO:0000256" key="1">
    <source>
        <dbReference type="ARBA" id="ARBA00022741"/>
    </source>
</evidence>
<feature type="domain" description="Midasin AAA lid" evidence="5">
    <location>
        <begin position="710"/>
        <end position="818"/>
    </location>
</feature>
<evidence type="ECO:0000259" key="4">
    <source>
        <dbReference type="Pfam" id="PF07728"/>
    </source>
</evidence>
<evidence type="ECO:0000259" key="5">
    <source>
        <dbReference type="Pfam" id="PF17867"/>
    </source>
</evidence>
<reference evidence="6 7" key="1">
    <citation type="journal article" date="2020" name="bioRxiv">
        <title>Metabolic contributions of an alphaproteobacterial endosymbiont in the apicomplexan Cardiosporidium cionae.</title>
        <authorList>
            <person name="Hunter E.S."/>
            <person name="Paight C.J."/>
            <person name="Lane C.E."/>
        </authorList>
    </citation>
    <scope>NUCLEOTIDE SEQUENCE [LARGE SCALE GENOMIC DNA]</scope>
    <source>
        <strain evidence="6">ESH_2018</strain>
    </source>
</reference>
<dbReference type="InterPro" id="IPR027417">
    <property type="entry name" value="P-loop_NTPase"/>
</dbReference>
<feature type="compositionally biased region" description="Low complexity" evidence="3">
    <location>
        <begin position="106"/>
        <end position="118"/>
    </location>
</feature>
<dbReference type="Gene3D" id="3.40.50.300">
    <property type="entry name" value="P-loop containing nucleotide triphosphate hydrolases"/>
    <property type="match status" value="1"/>
</dbReference>